<comment type="caution">
    <text evidence="2">The sequence shown here is derived from an EMBL/GenBank/DDBJ whole genome shotgun (WGS) entry which is preliminary data.</text>
</comment>
<proteinExistence type="predicted"/>
<keyword evidence="3" id="KW-1185">Reference proteome</keyword>
<sequence length="631" mass="71077">MKGERGTNTKKDTESQGSLRETRNHASRTPGLGLRPGRNPANREINLGLRRSQRLQTRQEDLLRDVSHTGERRSESISVDSQVNRPEEQQAIASSPSETVTQMPSCDHALPKRDRRLVPPDWEPPLVIGASLGTNLSRMEEAERSALQWEAVVANTRRIQPLADLSGLERQRDKARQKLEQMEESDENMVPVDELESTKRQRICKRIDLLTASLERNECPDGDTNIRAAINAYQIGQIKCWDKWTLIYASQYGEGWLWYEPPLALAGAHQTEQLMAATWAQPSVESGLLSEYNPYAWEISMGFKRVRGFHSRVSQRLSKLGLTKKGKVLMYQTKLREFGSNERGTCFVEDEDEETTAPRVCFKMLLDSGATHPSLHNSDLQYLGIDRKTYPAQTHVAISTAESSTAVARVYEMRIDVCRHNGESLVGDDPVFPNERRELGGIAPVMVLVSSTPDESEPLSEWYDEALKNGEDVSEEATAQRYKGPGESRLSGMFPFQVCYFAGVPGKSVFWFGEDRRDVLGADRMPGQQRWERHLRAKGVQRPDETSHLGRPTVAFHHQMDGLKLVDTDSTVDPGTSFLTIDNAKGARQVVMKVGEDPEEKDMTRAPKRKIQTGRLTNVGIPGKRMKTYQS</sequence>
<dbReference type="AlphaFoldDB" id="A0A395T506"/>
<feature type="region of interest" description="Disordered" evidence="1">
    <location>
        <begin position="597"/>
        <end position="631"/>
    </location>
</feature>
<protein>
    <submittedName>
        <fullName evidence="2">Uncharacterized protein</fullName>
    </submittedName>
</protein>
<evidence type="ECO:0000256" key="1">
    <source>
        <dbReference type="SAM" id="MobiDB-lite"/>
    </source>
</evidence>
<feature type="compositionally biased region" description="Basic and acidic residues" evidence="1">
    <location>
        <begin position="57"/>
        <end position="75"/>
    </location>
</feature>
<dbReference type="EMBL" id="PXOG01000040">
    <property type="protein sequence ID" value="RGP79824.1"/>
    <property type="molecule type" value="Genomic_DNA"/>
</dbReference>
<feature type="region of interest" description="Disordered" evidence="1">
    <location>
        <begin position="1"/>
        <end position="105"/>
    </location>
</feature>
<feature type="compositionally biased region" description="Basic and acidic residues" evidence="1">
    <location>
        <begin position="1"/>
        <end position="24"/>
    </location>
</feature>
<reference evidence="2 3" key="1">
    <citation type="journal article" date="2018" name="PLoS Pathog.">
        <title>Evolution of structural diversity of trichothecenes, a family of toxins produced by plant pathogenic and entomopathogenic fungi.</title>
        <authorList>
            <person name="Proctor R.H."/>
            <person name="McCormick S.P."/>
            <person name="Kim H.S."/>
            <person name="Cardoza R.E."/>
            <person name="Stanley A.M."/>
            <person name="Lindo L."/>
            <person name="Kelly A."/>
            <person name="Brown D.W."/>
            <person name="Lee T."/>
            <person name="Vaughan M.M."/>
            <person name="Alexander N.J."/>
            <person name="Busman M."/>
            <person name="Gutierrez S."/>
        </authorList>
    </citation>
    <scope>NUCLEOTIDE SEQUENCE [LARGE SCALE GENOMIC DNA]</scope>
    <source>
        <strain evidence="2 3">NRRL 20695</strain>
    </source>
</reference>
<dbReference type="STRING" id="694270.A0A395T506"/>
<feature type="compositionally biased region" description="Basic and acidic residues" evidence="1">
    <location>
        <begin position="170"/>
        <end position="181"/>
    </location>
</feature>
<gene>
    <name evidence="2" type="ORF">FLONG3_2004</name>
</gene>
<feature type="compositionally biased region" description="Polar residues" evidence="1">
    <location>
        <begin position="91"/>
        <end position="104"/>
    </location>
</feature>
<evidence type="ECO:0000313" key="3">
    <source>
        <dbReference type="Proteomes" id="UP000266234"/>
    </source>
</evidence>
<dbReference type="OrthoDB" id="5376010at2759"/>
<feature type="region of interest" description="Disordered" evidence="1">
    <location>
        <begin position="170"/>
        <end position="191"/>
    </location>
</feature>
<evidence type="ECO:0000313" key="2">
    <source>
        <dbReference type="EMBL" id="RGP79824.1"/>
    </source>
</evidence>
<organism evidence="2 3">
    <name type="scientific">Fusarium longipes</name>
    <dbReference type="NCBI Taxonomy" id="694270"/>
    <lineage>
        <taxon>Eukaryota</taxon>
        <taxon>Fungi</taxon>
        <taxon>Dikarya</taxon>
        <taxon>Ascomycota</taxon>
        <taxon>Pezizomycotina</taxon>
        <taxon>Sordariomycetes</taxon>
        <taxon>Hypocreomycetidae</taxon>
        <taxon>Hypocreales</taxon>
        <taxon>Nectriaceae</taxon>
        <taxon>Fusarium</taxon>
    </lineage>
</organism>
<name>A0A395T506_9HYPO</name>
<dbReference type="Proteomes" id="UP000266234">
    <property type="component" value="Unassembled WGS sequence"/>
</dbReference>
<accession>A0A395T506</accession>